<evidence type="ECO:0008006" key="3">
    <source>
        <dbReference type="Google" id="ProtNLM"/>
    </source>
</evidence>
<protein>
    <recommendedName>
        <fullName evidence="3">F-box domain-containing protein</fullName>
    </recommendedName>
</protein>
<reference evidence="1" key="1">
    <citation type="journal article" date="2020" name="Stud. Mycol.">
        <title>101 Dothideomycetes genomes: a test case for predicting lifestyles and emergence of pathogens.</title>
        <authorList>
            <person name="Haridas S."/>
            <person name="Albert R."/>
            <person name="Binder M."/>
            <person name="Bloem J."/>
            <person name="Labutti K."/>
            <person name="Salamov A."/>
            <person name="Andreopoulos B."/>
            <person name="Baker S."/>
            <person name="Barry K."/>
            <person name="Bills G."/>
            <person name="Bluhm B."/>
            <person name="Cannon C."/>
            <person name="Castanera R."/>
            <person name="Culley D."/>
            <person name="Daum C."/>
            <person name="Ezra D."/>
            <person name="Gonzalez J."/>
            <person name="Henrissat B."/>
            <person name="Kuo A."/>
            <person name="Liang C."/>
            <person name="Lipzen A."/>
            <person name="Lutzoni F."/>
            <person name="Magnuson J."/>
            <person name="Mondo S."/>
            <person name="Nolan M."/>
            <person name="Ohm R."/>
            <person name="Pangilinan J."/>
            <person name="Park H.-J."/>
            <person name="Ramirez L."/>
            <person name="Alfaro M."/>
            <person name="Sun H."/>
            <person name="Tritt A."/>
            <person name="Yoshinaga Y."/>
            <person name="Zwiers L.-H."/>
            <person name="Turgeon B."/>
            <person name="Goodwin S."/>
            <person name="Spatafora J."/>
            <person name="Crous P."/>
            <person name="Grigoriev I."/>
        </authorList>
    </citation>
    <scope>NUCLEOTIDE SEQUENCE</scope>
    <source>
        <strain evidence="1">CBS 207.26</strain>
    </source>
</reference>
<proteinExistence type="predicted"/>
<dbReference type="OrthoDB" id="72726at2759"/>
<organism evidence="1 2">
    <name type="scientific">Zopfia rhizophila CBS 207.26</name>
    <dbReference type="NCBI Taxonomy" id="1314779"/>
    <lineage>
        <taxon>Eukaryota</taxon>
        <taxon>Fungi</taxon>
        <taxon>Dikarya</taxon>
        <taxon>Ascomycota</taxon>
        <taxon>Pezizomycotina</taxon>
        <taxon>Dothideomycetes</taxon>
        <taxon>Dothideomycetes incertae sedis</taxon>
        <taxon>Zopfiaceae</taxon>
        <taxon>Zopfia</taxon>
    </lineage>
</organism>
<dbReference type="PANTHER" id="PTHR42085:SF2">
    <property type="entry name" value="F-BOX DOMAIN-CONTAINING PROTEIN"/>
    <property type="match status" value="1"/>
</dbReference>
<gene>
    <name evidence="1" type="ORF">K469DRAFT_599711</name>
</gene>
<name>A0A6A6DK65_9PEZI</name>
<accession>A0A6A6DK65</accession>
<dbReference type="Proteomes" id="UP000800200">
    <property type="component" value="Unassembled WGS sequence"/>
</dbReference>
<sequence length="321" mass="37025">MASTLLSLPLELRELIYENLFSSYTVRHGFGRASSSNSNRTAILQICKQIHHEAWRFLPLNIQFHFRGTEAMLETLLSVDQPVVTRIRHIRVKAFPFPLYANGHVDYYPTYYFSNALSLLPGLHLERLVVEDCFHGFALLDGWRDVVTYMDIEALLKSDAWKELQYITPNTDFITSGYDHRRRRVAQPENWNALLQERDGETSGAEVQMFITPEPSNSDMPRDAITARPWSAKPGHEVMQNFRIAGPDQDLKGEARIVARRGKKARYIQTGLSEKKTWSQLKEKGFTREDWVPYYNDMADAVGWIYGGWGRRLHLANMALS</sequence>
<evidence type="ECO:0000313" key="2">
    <source>
        <dbReference type="Proteomes" id="UP000800200"/>
    </source>
</evidence>
<dbReference type="EMBL" id="ML994676">
    <property type="protein sequence ID" value="KAF2178320.1"/>
    <property type="molecule type" value="Genomic_DNA"/>
</dbReference>
<dbReference type="PANTHER" id="PTHR42085">
    <property type="entry name" value="F-BOX DOMAIN-CONTAINING PROTEIN"/>
    <property type="match status" value="1"/>
</dbReference>
<evidence type="ECO:0000313" key="1">
    <source>
        <dbReference type="EMBL" id="KAF2178320.1"/>
    </source>
</evidence>
<dbReference type="InterPro" id="IPR038883">
    <property type="entry name" value="AN11006-like"/>
</dbReference>
<dbReference type="AlphaFoldDB" id="A0A6A6DK65"/>
<keyword evidence="2" id="KW-1185">Reference proteome</keyword>